<dbReference type="PANTHER" id="PTHR33055">
    <property type="entry name" value="TRANSPOSASE FOR INSERTION SEQUENCE ELEMENT IS1111A"/>
    <property type="match status" value="1"/>
</dbReference>
<dbReference type="InterPro" id="IPR047650">
    <property type="entry name" value="Transpos_IS110"/>
</dbReference>
<dbReference type="GO" id="GO:0006313">
    <property type="term" value="P:DNA transposition"/>
    <property type="evidence" value="ECO:0007669"/>
    <property type="project" value="InterPro"/>
</dbReference>
<dbReference type="InterPro" id="IPR003346">
    <property type="entry name" value="Transposase_20"/>
</dbReference>
<evidence type="ECO:0000313" key="3">
    <source>
        <dbReference type="Proteomes" id="UP000886725"/>
    </source>
</evidence>
<protein>
    <submittedName>
        <fullName evidence="2">Transposase</fullName>
    </submittedName>
</protein>
<dbReference type="GO" id="GO:0004803">
    <property type="term" value="F:transposase activity"/>
    <property type="evidence" value="ECO:0007669"/>
    <property type="project" value="InterPro"/>
</dbReference>
<dbReference type="Pfam" id="PF02371">
    <property type="entry name" value="Transposase_20"/>
    <property type="match status" value="1"/>
</dbReference>
<comment type="caution">
    <text evidence="2">The sequence shown here is derived from an EMBL/GenBank/DDBJ whole genome shotgun (WGS) entry which is preliminary data.</text>
</comment>
<feature type="non-terminal residue" evidence="2">
    <location>
        <position position="1"/>
    </location>
</feature>
<reference evidence="2" key="2">
    <citation type="journal article" date="2021" name="PeerJ">
        <title>Extensive microbial diversity within the chicken gut microbiome revealed by metagenomics and culture.</title>
        <authorList>
            <person name="Gilroy R."/>
            <person name="Ravi A."/>
            <person name="Getino M."/>
            <person name="Pursley I."/>
            <person name="Horton D.L."/>
            <person name="Alikhan N.F."/>
            <person name="Baker D."/>
            <person name="Gharbi K."/>
            <person name="Hall N."/>
            <person name="Watson M."/>
            <person name="Adriaenssens E.M."/>
            <person name="Foster-Nyarko E."/>
            <person name="Jarju S."/>
            <person name="Secka A."/>
            <person name="Antonio M."/>
            <person name="Oren A."/>
            <person name="Chaudhuri R.R."/>
            <person name="La Ragione R."/>
            <person name="Hildebrand F."/>
            <person name="Pallen M.J."/>
        </authorList>
    </citation>
    <scope>NUCLEOTIDE SEQUENCE</scope>
    <source>
        <strain evidence="2">CHK165-10780</strain>
    </source>
</reference>
<proteinExistence type="predicted"/>
<name>A0A9D0Z1Z3_9FIRM</name>
<sequence>DFYFKNTFKIHPLNTDDIYDNLNNLSRQYLHFTESLVRSKNRFKQLISSTFPEYIKCFVGSDIFGKTSMNFIKEFPHADIIKEKRIDALAYNLYKSGNKCSSYKRCENKADKIKQLAKNSYPGVSKDSKEVSNLVSIVDSILFIEKQLKDCEIDMITLASKTKYFELINSIYGIGELATSQIIAELRDINRFSNVKQLNAYCGLDPTIIQSGKSINYHGPISKRGNKTARKVLFISCCSIIRTTILHNKENDITNYFRKKQAEGKHFNECIIACSTKLLRIIFAMCKNNSKFKNH</sequence>
<dbReference type="PANTHER" id="PTHR33055:SF13">
    <property type="entry name" value="TRANSPOSASE"/>
    <property type="match status" value="1"/>
</dbReference>
<dbReference type="AlphaFoldDB" id="A0A9D0Z1Z3"/>
<gene>
    <name evidence="2" type="ORF">IAC85_04480</name>
</gene>
<dbReference type="EMBL" id="DVFU01000087">
    <property type="protein sequence ID" value="HIQ64978.1"/>
    <property type="molecule type" value="Genomic_DNA"/>
</dbReference>
<organism evidence="2 3">
    <name type="scientific">Candidatus Faecenecus gallistercoris</name>
    <dbReference type="NCBI Taxonomy" id="2840793"/>
    <lineage>
        <taxon>Bacteria</taxon>
        <taxon>Bacillati</taxon>
        <taxon>Bacillota</taxon>
        <taxon>Bacillota incertae sedis</taxon>
        <taxon>Candidatus Faecenecus</taxon>
    </lineage>
</organism>
<dbReference type="Proteomes" id="UP000886725">
    <property type="component" value="Unassembled WGS sequence"/>
</dbReference>
<feature type="domain" description="Transposase IS116/IS110/IS902 C-terminal" evidence="1">
    <location>
        <begin position="166"/>
        <end position="242"/>
    </location>
</feature>
<dbReference type="GO" id="GO:0003677">
    <property type="term" value="F:DNA binding"/>
    <property type="evidence" value="ECO:0007669"/>
    <property type="project" value="InterPro"/>
</dbReference>
<evidence type="ECO:0000313" key="2">
    <source>
        <dbReference type="EMBL" id="HIQ64978.1"/>
    </source>
</evidence>
<evidence type="ECO:0000259" key="1">
    <source>
        <dbReference type="Pfam" id="PF02371"/>
    </source>
</evidence>
<reference evidence="2" key="1">
    <citation type="submission" date="2020-10" db="EMBL/GenBank/DDBJ databases">
        <authorList>
            <person name="Gilroy R."/>
        </authorList>
    </citation>
    <scope>NUCLEOTIDE SEQUENCE</scope>
    <source>
        <strain evidence="2">CHK165-10780</strain>
    </source>
</reference>
<accession>A0A9D0Z1Z3</accession>